<evidence type="ECO:0000313" key="3">
    <source>
        <dbReference type="Proteomes" id="UP000288805"/>
    </source>
</evidence>
<dbReference type="InterPro" id="IPR025558">
    <property type="entry name" value="DUF4283"/>
</dbReference>
<reference evidence="2 3" key="1">
    <citation type="journal article" date="2018" name="PLoS Genet.">
        <title>Population sequencing reveals clonal diversity and ancestral inbreeding in the grapevine cultivar Chardonnay.</title>
        <authorList>
            <person name="Roach M.J."/>
            <person name="Johnson D.L."/>
            <person name="Bohlmann J."/>
            <person name="van Vuuren H.J."/>
            <person name="Jones S.J."/>
            <person name="Pretorius I.S."/>
            <person name="Schmidt S.A."/>
            <person name="Borneman A.R."/>
        </authorList>
    </citation>
    <scope>NUCLEOTIDE SEQUENCE [LARGE SCALE GENOMIC DNA]</scope>
    <source>
        <strain evidence="3">cv. Chardonnay</strain>
        <tissue evidence="2">Leaf</tissue>
    </source>
</reference>
<evidence type="ECO:0000313" key="2">
    <source>
        <dbReference type="EMBL" id="RVW69471.1"/>
    </source>
</evidence>
<sequence length="600" mass="67601">MGESSCFFRIDSKSFELRIDWTKGRGEVQIVEKGKGFRRWINASRGVVVWILKSLEAYCKWRGKKLFKGDVNDRGRRFRIEMRQNEAGRYLVFSVLSEDDRRYFIIIPKGFDLLGWDFLRHKLKELAKIGDGSKFGTEVSCTYGGGHEPSLVRPGLSYVDATKNKAKGRSEEVWVKVGNEAYTSKLKDLNRCLVGRWDIEDEAAPDLRVVEIWANTHWSFCGQVSVAALRDSLFLFEFSKAGDAQKVLEGSRFLNGVRLSLDWWAPTVGCSRMEFQRDVSWMRMRRPKSPVTGRGLESLLKTMERRVRYGEGNPAAGVGDGVTGWGLQIPEKKARLIDCEGLVSLQEDVGLVKETPDTKKMSWLKWPNRLKGLKKGLAHASLLGLPSSKSREFKTELPKPVFVGESSEQEAPLLDQGHSASSLKSYMPDPVEYSQSKQPEGTYEDPLEAEMPHCMVLKDGRSFTLPGIDAVSCQKEGDEAVTLRPRGNEVQMPTLHLTVAGEGGNDKSPWVNKKFLGFCKSVGVSIEGFKKDILRILKEIENRRCFIRKPNESKRGTLSGSRKDRELKKLVSTINYDGLAGREAEEGELGRQITVVPYEA</sequence>
<feature type="domain" description="DUF4283" evidence="1">
    <location>
        <begin position="188"/>
        <end position="271"/>
    </location>
</feature>
<comment type="caution">
    <text evidence="2">The sequence shown here is derived from an EMBL/GenBank/DDBJ whole genome shotgun (WGS) entry which is preliminary data.</text>
</comment>
<organism evidence="2 3">
    <name type="scientific">Vitis vinifera</name>
    <name type="common">Grape</name>
    <dbReference type="NCBI Taxonomy" id="29760"/>
    <lineage>
        <taxon>Eukaryota</taxon>
        <taxon>Viridiplantae</taxon>
        <taxon>Streptophyta</taxon>
        <taxon>Embryophyta</taxon>
        <taxon>Tracheophyta</taxon>
        <taxon>Spermatophyta</taxon>
        <taxon>Magnoliopsida</taxon>
        <taxon>eudicotyledons</taxon>
        <taxon>Gunneridae</taxon>
        <taxon>Pentapetalae</taxon>
        <taxon>rosids</taxon>
        <taxon>Vitales</taxon>
        <taxon>Vitaceae</taxon>
        <taxon>Viteae</taxon>
        <taxon>Vitis</taxon>
    </lineage>
</organism>
<gene>
    <name evidence="2" type="ORF">CK203_054488</name>
</gene>
<dbReference type="Pfam" id="PF14111">
    <property type="entry name" value="DUF4283"/>
    <property type="match status" value="1"/>
</dbReference>
<protein>
    <recommendedName>
        <fullName evidence="1">DUF4283 domain-containing protein</fullName>
    </recommendedName>
</protein>
<accession>A0A438GBB5</accession>
<evidence type="ECO:0000259" key="1">
    <source>
        <dbReference type="Pfam" id="PF14111"/>
    </source>
</evidence>
<dbReference type="AlphaFoldDB" id="A0A438GBB5"/>
<dbReference type="EMBL" id="QGNW01000496">
    <property type="protein sequence ID" value="RVW69471.1"/>
    <property type="molecule type" value="Genomic_DNA"/>
</dbReference>
<name>A0A438GBB5_VITVI</name>
<dbReference type="Proteomes" id="UP000288805">
    <property type="component" value="Unassembled WGS sequence"/>
</dbReference>
<proteinExistence type="predicted"/>